<dbReference type="Gramene" id="Pp3c16_10920V3.1">
    <property type="protein sequence ID" value="PAC:32985356.CDS.1"/>
    <property type="gene ID" value="Pp3c16_10920"/>
</dbReference>
<dbReference type="Proteomes" id="UP000006727">
    <property type="component" value="Chromosome 16"/>
</dbReference>
<protein>
    <recommendedName>
        <fullName evidence="2">VQ domain-containing protein</fullName>
    </recommendedName>
</protein>
<feature type="region of interest" description="Disordered" evidence="1">
    <location>
        <begin position="1"/>
        <end position="42"/>
    </location>
</feature>
<reference evidence="3 5" key="1">
    <citation type="journal article" date="2008" name="Science">
        <title>The Physcomitrella genome reveals evolutionary insights into the conquest of land by plants.</title>
        <authorList>
            <person name="Rensing S."/>
            <person name="Lang D."/>
            <person name="Zimmer A."/>
            <person name="Terry A."/>
            <person name="Salamov A."/>
            <person name="Shapiro H."/>
            <person name="Nishiyama T."/>
            <person name="Perroud P.-F."/>
            <person name="Lindquist E."/>
            <person name="Kamisugi Y."/>
            <person name="Tanahashi T."/>
            <person name="Sakakibara K."/>
            <person name="Fujita T."/>
            <person name="Oishi K."/>
            <person name="Shin-I T."/>
            <person name="Kuroki Y."/>
            <person name="Toyoda A."/>
            <person name="Suzuki Y."/>
            <person name="Hashimoto A."/>
            <person name="Yamaguchi K."/>
            <person name="Sugano A."/>
            <person name="Kohara Y."/>
            <person name="Fujiyama A."/>
            <person name="Anterola A."/>
            <person name="Aoki S."/>
            <person name="Ashton N."/>
            <person name="Barbazuk W.B."/>
            <person name="Barker E."/>
            <person name="Bennetzen J."/>
            <person name="Bezanilla M."/>
            <person name="Blankenship R."/>
            <person name="Cho S.H."/>
            <person name="Dutcher S."/>
            <person name="Estelle M."/>
            <person name="Fawcett J.A."/>
            <person name="Gundlach H."/>
            <person name="Hanada K."/>
            <person name="Heyl A."/>
            <person name="Hicks K.A."/>
            <person name="Hugh J."/>
            <person name="Lohr M."/>
            <person name="Mayer K."/>
            <person name="Melkozernov A."/>
            <person name="Murata T."/>
            <person name="Nelson D."/>
            <person name="Pils B."/>
            <person name="Prigge M."/>
            <person name="Reiss B."/>
            <person name="Renner T."/>
            <person name="Rombauts S."/>
            <person name="Rushton P."/>
            <person name="Sanderfoot A."/>
            <person name="Schween G."/>
            <person name="Shiu S.-H."/>
            <person name="Stueber K."/>
            <person name="Theodoulou F.L."/>
            <person name="Tu H."/>
            <person name="Van de Peer Y."/>
            <person name="Verrier P.J."/>
            <person name="Waters E."/>
            <person name="Wood A."/>
            <person name="Yang L."/>
            <person name="Cove D."/>
            <person name="Cuming A."/>
            <person name="Hasebe M."/>
            <person name="Lucas S."/>
            <person name="Mishler D.B."/>
            <person name="Reski R."/>
            <person name="Grigoriev I."/>
            <person name="Quatrano R.S."/>
            <person name="Boore J.L."/>
        </authorList>
    </citation>
    <scope>NUCLEOTIDE SEQUENCE [LARGE SCALE GENOMIC DNA]</scope>
    <source>
        <strain evidence="4 5">cv. Gransden 2004</strain>
    </source>
</reference>
<dbReference type="InterPro" id="IPR008889">
    <property type="entry name" value="VQ"/>
</dbReference>
<dbReference type="HOGENOM" id="CLU_1663687_0_0_1"/>
<proteinExistence type="predicted"/>
<reference evidence="4" key="3">
    <citation type="submission" date="2020-12" db="UniProtKB">
        <authorList>
            <consortium name="EnsemblPlants"/>
        </authorList>
    </citation>
    <scope>IDENTIFICATION</scope>
</reference>
<feature type="region of interest" description="Disordered" evidence="1">
    <location>
        <begin position="89"/>
        <end position="122"/>
    </location>
</feature>
<dbReference type="EnsemblPlants" id="Pp3c16_10920V3.1">
    <property type="protein sequence ID" value="PAC:32985356.CDS.1"/>
    <property type="gene ID" value="Pp3c16_10920"/>
</dbReference>
<evidence type="ECO:0000256" key="1">
    <source>
        <dbReference type="SAM" id="MobiDB-lite"/>
    </source>
</evidence>
<dbReference type="GO" id="GO:0005634">
    <property type="term" value="C:nucleus"/>
    <property type="evidence" value="ECO:0000318"/>
    <property type="project" value="GO_Central"/>
</dbReference>
<dbReference type="AlphaFoldDB" id="A9SR35"/>
<organism evidence="3">
    <name type="scientific">Physcomitrium patens</name>
    <name type="common">Spreading-leaved earth moss</name>
    <name type="synonym">Physcomitrella patens</name>
    <dbReference type="NCBI Taxonomy" id="3218"/>
    <lineage>
        <taxon>Eukaryota</taxon>
        <taxon>Viridiplantae</taxon>
        <taxon>Streptophyta</taxon>
        <taxon>Embryophyta</taxon>
        <taxon>Bryophyta</taxon>
        <taxon>Bryophytina</taxon>
        <taxon>Bryopsida</taxon>
        <taxon>Funariidae</taxon>
        <taxon>Funariales</taxon>
        <taxon>Funariaceae</taxon>
        <taxon>Physcomitrium</taxon>
    </lineage>
</organism>
<evidence type="ECO:0000313" key="4">
    <source>
        <dbReference type="EnsemblPlants" id="PAC:32985356.CDS.1"/>
    </source>
</evidence>
<feature type="compositionally biased region" description="Polar residues" evidence="1">
    <location>
        <begin position="90"/>
        <end position="102"/>
    </location>
</feature>
<evidence type="ECO:0000313" key="5">
    <source>
        <dbReference type="Proteomes" id="UP000006727"/>
    </source>
</evidence>
<evidence type="ECO:0000259" key="2">
    <source>
        <dbReference type="Pfam" id="PF05678"/>
    </source>
</evidence>
<accession>A9SR35</accession>
<sequence>MEAEEAQRAAIRTSAHKQPGLQTSNKGRMCVKPRLMRKSSPQVYKIRPEEFLDVVQRLTGQSLPHPPTPSQYFQMKTPSVADKHCESEARYTQSVGQSNHLSSYGEMQAPSSTTSRLLRPSPSPRVADFNFLPLMSSYFCHRKLT</sequence>
<dbReference type="Pfam" id="PF05678">
    <property type="entry name" value="VQ"/>
    <property type="match status" value="1"/>
</dbReference>
<dbReference type="PaxDb" id="3218-PP1S106_95V6.1"/>
<dbReference type="EnsemblPlants" id="Pp3c16_10920V3.2">
    <property type="protein sequence ID" value="PAC:32985357.CDS.1"/>
    <property type="gene ID" value="Pp3c16_10920"/>
</dbReference>
<dbReference type="Gramene" id="Pp3c16_10920V3.2">
    <property type="protein sequence ID" value="PAC:32985357.CDS.1"/>
    <property type="gene ID" value="Pp3c16_10920"/>
</dbReference>
<dbReference type="EMBL" id="ABEU02000016">
    <property type="protein sequence ID" value="PNR37677.1"/>
    <property type="molecule type" value="Genomic_DNA"/>
</dbReference>
<name>A9SR35_PHYPA</name>
<gene>
    <name evidence="3" type="ORF">PHYPA_020786</name>
</gene>
<dbReference type="InParanoid" id="A9SR35"/>
<keyword evidence="5" id="KW-1185">Reference proteome</keyword>
<feature type="domain" description="VQ" evidence="2">
    <location>
        <begin position="39"/>
        <end position="62"/>
    </location>
</feature>
<reference evidence="3 5" key="2">
    <citation type="journal article" date="2018" name="Plant J.">
        <title>The Physcomitrella patens chromosome-scale assembly reveals moss genome structure and evolution.</title>
        <authorList>
            <person name="Lang D."/>
            <person name="Ullrich K.K."/>
            <person name="Murat F."/>
            <person name="Fuchs J."/>
            <person name="Jenkins J."/>
            <person name="Haas F.B."/>
            <person name="Piednoel M."/>
            <person name="Gundlach H."/>
            <person name="Van Bel M."/>
            <person name="Meyberg R."/>
            <person name="Vives C."/>
            <person name="Morata J."/>
            <person name="Symeonidi A."/>
            <person name="Hiss M."/>
            <person name="Muchero W."/>
            <person name="Kamisugi Y."/>
            <person name="Saleh O."/>
            <person name="Blanc G."/>
            <person name="Decker E.L."/>
            <person name="van Gessel N."/>
            <person name="Grimwood J."/>
            <person name="Hayes R.D."/>
            <person name="Graham S.W."/>
            <person name="Gunter L.E."/>
            <person name="McDaniel S.F."/>
            <person name="Hoernstein S.N.W."/>
            <person name="Larsson A."/>
            <person name="Li F.W."/>
            <person name="Perroud P.F."/>
            <person name="Phillips J."/>
            <person name="Ranjan P."/>
            <person name="Rokshar D.S."/>
            <person name="Rothfels C.J."/>
            <person name="Schneider L."/>
            <person name="Shu S."/>
            <person name="Stevenson D.W."/>
            <person name="Thummler F."/>
            <person name="Tillich M."/>
            <person name="Villarreal Aguilar J.C."/>
            <person name="Widiez T."/>
            <person name="Wong G.K."/>
            <person name="Wymore A."/>
            <person name="Zhang Y."/>
            <person name="Zimmer A.D."/>
            <person name="Quatrano R.S."/>
            <person name="Mayer K.F.X."/>
            <person name="Goodstein D."/>
            <person name="Casacuberta J.M."/>
            <person name="Vandepoele K."/>
            <person name="Reski R."/>
            <person name="Cuming A.C."/>
            <person name="Tuskan G.A."/>
            <person name="Maumus F."/>
            <person name="Salse J."/>
            <person name="Schmutz J."/>
            <person name="Rensing S.A."/>
        </authorList>
    </citation>
    <scope>NUCLEOTIDE SEQUENCE [LARGE SCALE GENOMIC DNA]</scope>
    <source>
        <strain evidence="4 5">cv. Gransden 2004</strain>
    </source>
</reference>
<evidence type="ECO:0000313" key="3">
    <source>
        <dbReference type="EMBL" id="PNR37677.1"/>
    </source>
</evidence>